<reference evidence="4" key="2">
    <citation type="submission" date="2020-04" db="EMBL/GenBank/DDBJ databases">
        <authorList>
            <consortium name="NCBI Genome Project"/>
        </authorList>
    </citation>
    <scope>NUCLEOTIDE SEQUENCE</scope>
    <source>
        <strain evidence="4">CBS 781.70</strain>
    </source>
</reference>
<reference evidence="4" key="3">
    <citation type="submission" date="2025-04" db="UniProtKB">
        <authorList>
            <consortium name="RefSeq"/>
        </authorList>
    </citation>
    <scope>IDENTIFICATION</scope>
    <source>
        <strain evidence="4">CBS 781.70</strain>
    </source>
</reference>
<evidence type="ECO:0000313" key="3">
    <source>
        <dbReference type="Proteomes" id="UP000504638"/>
    </source>
</evidence>
<gene>
    <name evidence="2 4" type="ORF">P152DRAFT_457971</name>
</gene>
<keyword evidence="1" id="KW-0732">Signal</keyword>
<dbReference type="RefSeq" id="XP_033534401.1">
    <property type="nucleotide sequence ID" value="XM_033679348.1"/>
</dbReference>
<evidence type="ECO:0000313" key="4">
    <source>
        <dbReference type="RefSeq" id="XP_033534401.1"/>
    </source>
</evidence>
<dbReference type="AlphaFoldDB" id="A0A6G1G4D2"/>
<evidence type="ECO:0000256" key="1">
    <source>
        <dbReference type="SAM" id="SignalP"/>
    </source>
</evidence>
<keyword evidence="3" id="KW-1185">Reference proteome</keyword>
<sequence>MTIWSGKRSLWWSQALTILVSSGQVTTRVSCLFAGFTNAEQCPLEKRALRSFVVLVASSRDQGSSVPISETGAGNIAVAFETERA</sequence>
<organism evidence="2">
    <name type="scientific">Eremomyces bilateralis CBS 781.70</name>
    <dbReference type="NCBI Taxonomy" id="1392243"/>
    <lineage>
        <taxon>Eukaryota</taxon>
        <taxon>Fungi</taxon>
        <taxon>Dikarya</taxon>
        <taxon>Ascomycota</taxon>
        <taxon>Pezizomycotina</taxon>
        <taxon>Dothideomycetes</taxon>
        <taxon>Dothideomycetes incertae sedis</taxon>
        <taxon>Eremomycetales</taxon>
        <taxon>Eremomycetaceae</taxon>
        <taxon>Eremomyces</taxon>
    </lineage>
</organism>
<reference evidence="2 4" key="1">
    <citation type="submission" date="2020-01" db="EMBL/GenBank/DDBJ databases">
        <authorList>
            <consortium name="DOE Joint Genome Institute"/>
            <person name="Haridas S."/>
            <person name="Albert R."/>
            <person name="Binder M."/>
            <person name="Bloem J."/>
            <person name="Labutti K."/>
            <person name="Salamov A."/>
            <person name="Andreopoulos B."/>
            <person name="Baker S.E."/>
            <person name="Barry K."/>
            <person name="Bills G."/>
            <person name="Bluhm B.H."/>
            <person name="Cannon C."/>
            <person name="Castanera R."/>
            <person name="Culley D.E."/>
            <person name="Daum C."/>
            <person name="Ezra D."/>
            <person name="Gonzalez J.B."/>
            <person name="Henrissat B."/>
            <person name="Kuo A."/>
            <person name="Liang C."/>
            <person name="Lipzen A."/>
            <person name="Lutzoni F."/>
            <person name="Magnuson J."/>
            <person name="Mondo S."/>
            <person name="Nolan M."/>
            <person name="Ohm R."/>
            <person name="Pangilinan J."/>
            <person name="Park H.-J."/>
            <person name="Ramirez L."/>
            <person name="Alfaro M."/>
            <person name="Sun H."/>
            <person name="Tritt A."/>
            <person name="Yoshinaga Y."/>
            <person name="Zwiers L.-H."/>
            <person name="Turgeon B.G."/>
            <person name="Goodwin S.B."/>
            <person name="Spatafora J.W."/>
            <person name="Crous P.W."/>
            <person name="Grigoriev I.V."/>
        </authorList>
    </citation>
    <scope>NUCLEOTIDE SEQUENCE</scope>
    <source>
        <strain evidence="2 4">CBS 781.70</strain>
    </source>
</reference>
<dbReference type="EMBL" id="ML975156">
    <property type="protein sequence ID" value="KAF1812770.1"/>
    <property type="molecule type" value="Genomic_DNA"/>
</dbReference>
<feature type="chain" id="PRO_5044631806" description="Secreted protein" evidence="1">
    <location>
        <begin position="28"/>
        <end position="85"/>
    </location>
</feature>
<evidence type="ECO:0000313" key="2">
    <source>
        <dbReference type="EMBL" id="KAF1812770.1"/>
    </source>
</evidence>
<dbReference type="GeneID" id="54419918"/>
<evidence type="ECO:0008006" key="5">
    <source>
        <dbReference type="Google" id="ProtNLM"/>
    </source>
</evidence>
<protein>
    <recommendedName>
        <fullName evidence="5">Secreted protein</fullName>
    </recommendedName>
</protein>
<feature type="signal peptide" evidence="1">
    <location>
        <begin position="1"/>
        <end position="27"/>
    </location>
</feature>
<name>A0A6G1G4D2_9PEZI</name>
<dbReference type="Proteomes" id="UP000504638">
    <property type="component" value="Unplaced"/>
</dbReference>
<proteinExistence type="predicted"/>
<accession>A0A6G1G4D2</accession>